<organism evidence="4 5">
    <name type="scientific">Sporolactobacillus nakayamae</name>
    <dbReference type="NCBI Taxonomy" id="269670"/>
    <lineage>
        <taxon>Bacteria</taxon>
        <taxon>Bacillati</taxon>
        <taxon>Bacillota</taxon>
        <taxon>Bacilli</taxon>
        <taxon>Bacillales</taxon>
        <taxon>Sporolactobacillaceae</taxon>
        <taxon>Sporolactobacillus</taxon>
    </lineage>
</organism>
<dbReference type="PANTHER" id="PTHR43080">
    <property type="entry name" value="CBS DOMAIN-CONTAINING PROTEIN CBSX3, MITOCHONDRIAL"/>
    <property type="match status" value="1"/>
</dbReference>
<dbReference type="InterPro" id="IPR051257">
    <property type="entry name" value="Diverse_CBS-Domain"/>
</dbReference>
<dbReference type="FunFam" id="1.10.10.10:FF:000257">
    <property type="entry name" value="Transcriptional repressor CcpN"/>
    <property type="match status" value="1"/>
</dbReference>
<feature type="domain" description="CBS" evidence="3">
    <location>
        <begin position="80"/>
        <end position="136"/>
    </location>
</feature>
<name>A0A1I2P4B4_9BACL</name>
<dbReference type="STRING" id="269670.SAMN02982927_00622"/>
<evidence type="ECO:0000259" key="3">
    <source>
        <dbReference type="PROSITE" id="PS51371"/>
    </source>
</evidence>
<evidence type="ECO:0000256" key="2">
    <source>
        <dbReference type="PROSITE-ProRule" id="PRU00703"/>
    </source>
</evidence>
<dbReference type="AlphaFoldDB" id="A0A1I2P4B4"/>
<accession>A0A1I2P4B4</accession>
<dbReference type="PROSITE" id="PS51371">
    <property type="entry name" value="CBS"/>
    <property type="match status" value="2"/>
</dbReference>
<reference evidence="5" key="1">
    <citation type="submission" date="2016-10" db="EMBL/GenBank/DDBJ databases">
        <authorList>
            <person name="Varghese N."/>
            <person name="Submissions S."/>
        </authorList>
    </citation>
    <scope>NUCLEOTIDE SEQUENCE [LARGE SCALE GENOMIC DNA]</scope>
    <source>
        <strain evidence="5">ATCC 700379</strain>
    </source>
</reference>
<dbReference type="SUPFAM" id="SSF54631">
    <property type="entry name" value="CBS-domain pair"/>
    <property type="match status" value="1"/>
</dbReference>
<dbReference type="InterPro" id="IPR036388">
    <property type="entry name" value="WH-like_DNA-bd_sf"/>
</dbReference>
<dbReference type="PANTHER" id="PTHR43080:SF2">
    <property type="entry name" value="CBS DOMAIN-CONTAINING PROTEIN"/>
    <property type="match status" value="1"/>
</dbReference>
<dbReference type="Gene3D" id="1.10.10.10">
    <property type="entry name" value="Winged helix-like DNA-binding domain superfamily/Winged helix DNA-binding domain"/>
    <property type="match status" value="1"/>
</dbReference>
<dbReference type="InterPro" id="IPR013196">
    <property type="entry name" value="HTH_11"/>
</dbReference>
<evidence type="ECO:0000313" key="4">
    <source>
        <dbReference type="EMBL" id="SFG08797.1"/>
    </source>
</evidence>
<dbReference type="CDD" id="cd04617">
    <property type="entry name" value="CBS_pair_CcpN"/>
    <property type="match status" value="1"/>
</dbReference>
<sequence length="215" mass="23533">MDLNDRQHKIIQIVREKAPITGEQIAEQLSVTRATLRPDLAILTMSGFLEARPRVGYFYTGQTSGTILSEEVRKLKVGEFLSSPVVIEESASAYKAVCEMFVEDVGSLFVVDNSGLLAGVLSRKDLLRTAIGSQDMNQVPVSVIMSRMPNIAYCKHDDTVVDVALLLITKEIDAVPVVRKKGNGFEVIGRMTKTNITRAFVSLANVGESEKGDSE</sequence>
<dbReference type="Pfam" id="PF00571">
    <property type="entry name" value="CBS"/>
    <property type="match status" value="2"/>
</dbReference>
<dbReference type="InterPro" id="IPR046342">
    <property type="entry name" value="CBS_dom_sf"/>
</dbReference>
<dbReference type="PIRSF" id="PIRSF026546">
    <property type="entry name" value="UCP026546_CBS_YqzB"/>
    <property type="match status" value="1"/>
</dbReference>
<dbReference type="InterPro" id="IPR036390">
    <property type="entry name" value="WH_DNA-bd_sf"/>
</dbReference>
<protein>
    <submittedName>
        <fullName evidence="4">CBS domain-containing protein</fullName>
    </submittedName>
</protein>
<dbReference type="SUPFAM" id="SSF46785">
    <property type="entry name" value="Winged helix' DNA-binding domain"/>
    <property type="match status" value="1"/>
</dbReference>
<dbReference type="OrthoDB" id="9793615at2"/>
<dbReference type="InterPro" id="IPR016842">
    <property type="entry name" value="UCP026546_HTH-CBS"/>
</dbReference>
<dbReference type="Proteomes" id="UP000198752">
    <property type="component" value="Unassembled WGS sequence"/>
</dbReference>
<dbReference type="Pfam" id="PF08279">
    <property type="entry name" value="HTH_11"/>
    <property type="match status" value="1"/>
</dbReference>
<gene>
    <name evidence="4" type="ORF">SAMN02982927_00622</name>
</gene>
<dbReference type="SMART" id="SM00116">
    <property type="entry name" value="CBS"/>
    <property type="match status" value="2"/>
</dbReference>
<dbReference type="Gene3D" id="3.10.580.10">
    <property type="entry name" value="CBS-domain"/>
    <property type="match status" value="1"/>
</dbReference>
<proteinExistence type="predicted"/>
<dbReference type="EMBL" id="FOOY01000004">
    <property type="protein sequence ID" value="SFG08797.1"/>
    <property type="molecule type" value="Genomic_DNA"/>
</dbReference>
<feature type="domain" description="CBS" evidence="3">
    <location>
        <begin position="145"/>
        <end position="209"/>
    </location>
</feature>
<evidence type="ECO:0000313" key="5">
    <source>
        <dbReference type="Proteomes" id="UP000198752"/>
    </source>
</evidence>
<evidence type="ECO:0000256" key="1">
    <source>
        <dbReference type="ARBA" id="ARBA00023122"/>
    </source>
</evidence>
<dbReference type="InterPro" id="IPR000644">
    <property type="entry name" value="CBS_dom"/>
</dbReference>
<keyword evidence="5" id="KW-1185">Reference proteome</keyword>
<keyword evidence="1 2" id="KW-0129">CBS domain</keyword>